<dbReference type="InterPro" id="IPR036590">
    <property type="entry name" value="SRAP-like"/>
</dbReference>
<gene>
    <name evidence="10" type="ORF">SAMN02745131_00652</name>
</gene>
<keyword evidence="7" id="KW-0456">Lyase</keyword>
<dbReference type="AlphaFoldDB" id="A0A1M4UHL1"/>
<accession>A0A1M4UHL1</accession>
<name>A0A1M4UHL1_9BACT</name>
<dbReference type="Gene3D" id="3.90.1680.10">
    <property type="entry name" value="SOS response associated peptidase-like"/>
    <property type="match status" value="1"/>
</dbReference>
<evidence type="ECO:0000313" key="11">
    <source>
        <dbReference type="Proteomes" id="UP000184048"/>
    </source>
</evidence>
<dbReference type="OrthoDB" id="9782620at2"/>
<evidence type="ECO:0000256" key="5">
    <source>
        <dbReference type="ARBA" id="ARBA00023124"/>
    </source>
</evidence>
<evidence type="ECO:0000256" key="8">
    <source>
        <dbReference type="RuleBase" id="RU364100"/>
    </source>
</evidence>
<proteinExistence type="inferred from homology"/>
<evidence type="ECO:0000256" key="2">
    <source>
        <dbReference type="ARBA" id="ARBA00022670"/>
    </source>
</evidence>
<dbReference type="EMBL" id="FQUU01000002">
    <property type="protein sequence ID" value="SHE56040.1"/>
    <property type="molecule type" value="Genomic_DNA"/>
</dbReference>
<evidence type="ECO:0000313" key="10">
    <source>
        <dbReference type="EMBL" id="SHE56040.1"/>
    </source>
</evidence>
<dbReference type="STRING" id="1121884.SAMN02745131_00652"/>
<evidence type="ECO:0000256" key="7">
    <source>
        <dbReference type="ARBA" id="ARBA00023239"/>
    </source>
</evidence>
<dbReference type="GO" id="GO:0106300">
    <property type="term" value="P:protein-DNA covalent cross-linking repair"/>
    <property type="evidence" value="ECO:0007669"/>
    <property type="project" value="InterPro"/>
</dbReference>
<evidence type="ECO:0000256" key="9">
    <source>
        <dbReference type="SAM" id="MobiDB-lite"/>
    </source>
</evidence>
<feature type="region of interest" description="Disordered" evidence="9">
    <location>
        <begin position="209"/>
        <end position="243"/>
    </location>
</feature>
<keyword evidence="6" id="KW-0238">DNA-binding</keyword>
<organism evidence="10 11">
    <name type="scientific">Flavisolibacter ginsengisoli DSM 18119</name>
    <dbReference type="NCBI Taxonomy" id="1121884"/>
    <lineage>
        <taxon>Bacteria</taxon>
        <taxon>Pseudomonadati</taxon>
        <taxon>Bacteroidota</taxon>
        <taxon>Chitinophagia</taxon>
        <taxon>Chitinophagales</taxon>
        <taxon>Chitinophagaceae</taxon>
        <taxon>Flavisolibacter</taxon>
    </lineage>
</organism>
<dbReference type="PANTHER" id="PTHR13604:SF0">
    <property type="entry name" value="ABASIC SITE PROCESSING PROTEIN HMCES"/>
    <property type="match status" value="1"/>
</dbReference>
<evidence type="ECO:0000256" key="6">
    <source>
        <dbReference type="ARBA" id="ARBA00023125"/>
    </source>
</evidence>
<dbReference type="GO" id="GO:0006508">
    <property type="term" value="P:proteolysis"/>
    <property type="evidence" value="ECO:0007669"/>
    <property type="project" value="UniProtKB-KW"/>
</dbReference>
<dbReference type="InterPro" id="IPR003738">
    <property type="entry name" value="SRAP"/>
</dbReference>
<dbReference type="GO" id="GO:0008233">
    <property type="term" value="F:peptidase activity"/>
    <property type="evidence" value="ECO:0007669"/>
    <property type="project" value="UniProtKB-KW"/>
</dbReference>
<dbReference type="Proteomes" id="UP000184048">
    <property type="component" value="Unassembled WGS sequence"/>
</dbReference>
<keyword evidence="2 8" id="KW-0645">Protease</keyword>
<keyword evidence="5" id="KW-0190">Covalent protein-DNA linkage</keyword>
<keyword evidence="3" id="KW-0227">DNA damage</keyword>
<protein>
    <recommendedName>
        <fullName evidence="8">Abasic site processing protein</fullName>
        <ecNumber evidence="8">3.4.-.-</ecNumber>
    </recommendedName>
</protein>
<dbReference type="RefSeq" id="WP_072833799.1">
    <property type="nucleotide sequence ID" value="NZ_FQUU01000002.1"/>
</dbReference>
<dbReference type="SUPFAM" id="SSF143081">
    <property type="entry name" value="BB1717-like"/>
    <property type="match status" value="1"/>
</dbReference>
<reference evidence="10 11" key="1">
    <citation type="submission" date="2016-11" db="EMBL/GenBank/DDBJ databases">
        <authorList>
            <person name="Jaros S."/>
            <person name="Januszkiewicz K."/>
            <person name="Wedrychowicz H."/>
        </authorList>
    </citation>
    <scope>NUCLEOTIDE SEQUENCE [LARGE SCALE GENOMIC DNA]</scope>
    <source>
        <strain evidence="10 11">DSM 18119</strain>
    </source>
</reference>
<dbReference type="EC" id="3.4.-.-" evidence="8"/>
<dbReference type="GO" id="GO:0016829">
    <property type="term" value="F:lyase activity"/>
    <property type="evidence" value="ECO:0007669"/>
    <property type="project" value="UniProtKB-KW"/>
</dbReference>
<keyword evidence="11" id="KW-1185">Reference proteome</keyword>
<feature type="compositionally biased region" description="Basic and acidic residues" evidence="9">
    <location>
        <begin position="211"/>
        <end position="224"/>
    </location>
</feature>
<dbReference type="Pfam" id="PF02586">
    <property type="entry name" value="SRAP"/>
    <property type="match status" value="1"/>
</dbReference>
<comment type="similarity">
    <text evidence="1 8">Belongs to the SOS response-associated peptidase family.</text>
</comment>
<evidence type="ECO:0000256" key="3">
    <source>
        <dbReference type="ARBA" id="ARBA00022763"/>
    </source>
</evidence>
<evidence type="ECO:0000256" key="4">
    <source>
        <dbReference type="ARBA" id="ARBA00022801"/>
    </source>
</evidence>
<dbReference type="GO" id="GO:0003697">
    <property type="term" value="F:single-stranded DNA binding"/>
    <property type="evidence" value="ECO:0007669"/>
    <property type="project" value="InterPro"/>
</dbReference>
<keyword evidence="4 8" id="KW-0378">Hydrolase</keyword>
<evidence type="ECO:0000256" key="1">
    <source>
        <dbReference type="ARBA" id="ARBA00008136"/>
    </source>
</evidence>
<dbReference type="PANTHER" id="PTHR13604">
    <property type="entry name" value="DC12-RELATED"/>
    <property type="match status" value="1"/>
</dbReference>
<sequence length="243" mass="28534">MCYDISFSTTIEMVTDYLPGLVLDPQLGLDYNMNRHFQIREEKSYPIIICHDGIRALTPLKWGIEVAPGIVSFNAQSERILNDKKSRWYRRRNSRCLIPVTGIYEHREIKGWKKKVPYYVKLKNRSLFCIPGLYSASQNSFALITRPGNDIMRQIHNSGDNPYRMPLFLADKQLEERWLASDLQEAEMEAILDYELPSENMEYYPVHTIRTQKERPDKKQKDEPFNWPDLPPLGKDSNELSLF</sequence>